<dbReference type="GO" id="GO:0003677">
    <property type="term" value="F:DNA binding"/>
    <property type="evidence" value="ECO:0007669"/>
    <property type="project" value="UniProtKB-KW"/>
</dbReference>
<evidence type="ECO:0000256" key="6">
    <source>
        <dbReference type="SAM" id="MobiDB-lite"/>
    </source>
</evidence>
<feature type="domain" description="RNA polymerase sigma-70 region 4" evidence="8">
    <location>
        <begin position="247"/>
        <end position="300"/>
    </location>
</feature>
<evidence type="ECO:0000313" key="10">
    <source>
        <dbReference type="Proteomes" id="UP000320496"/>
    </source>
</evidence>
<reference evidence="9 10" key="1">
    <citation type="submission" date="2019-02" db="EMBL/GenBank/DDBJ databases">
        <title>Deep-cultivation of Planctomycetes and their phenomic and genomic characterization uncovers novel biology.</title>
        <authorList>
            <person name="Wiegand S."/>
            <person name="Jogler M."/>
            <person name="Boedeker C."/>
            <person name="Pinto D."/>
            <person name="Vollmers J."/>
            <person name="Rivas-Marin E."/>
            <person name="Kohn T."/>
            <person name="Peeters S.H."/>
            <person name="Heuer A."/>
            <person name="Rast P."/>
            <person name="Oberbeckmann S."/>
            <person name="Bunk B."/>
            <person name="Jeske O."/>
            <person name="Meyerdierks A."/>
            <person name="Storesund J.E."/>
            <person name="Kallscheuer N."/>
            <person name="Luecker S."/>
            <person name="Lage O.M."/>
            <person name="Pohl T."/>
            <person name="Merkel B.J."/>
            <person name="Hornburger P."/>
            <person name="Mueller R.-W."/>
            <person name="Bruemmer F."/>
            <person name="Labrenz M."/>
            <person name="Spormann A.M."/>
            <person name="Op den Camp H."/>
            <person name="Overmann J."/>
            <person name="Amann R."/>
            <person name="Jetten M.S.M."/>
            <person name="Mascher T."/>
            <person name="Medema M.H."/>
            <person name="Devos D.P."/>
            <person name="Kaster A.-K."/>
            <person name="Ovreas L."/>
            <person name="Rohde M."/>
            <person name="Galperin M.Y."/>
            <person name="Jogler C."/>
        </authorList>
    </citation>
    <scope>NUCLEOTIDE SEQUENCE [LARGE SCALE GENOMIC DNA]</scope>
    <source>
        <strain evidence="9 10">Mal4</strain>
    </source>
</reference>
<evidence type="ECO:0000256" key="1">
    <source>
        <dbReference type="ARBA" id="ARBA00023015"/>
    </source>
</evidence>
<name>A0A517Z8Y7_9PLAN</name>
<dbReference type="NCBIfam" id="TIGR02937">
    <property type="entry name" value="sigma70-ECF"/>
    <property type="match status" value="1"/>
</dbReference>
<evidence type="ECO:0000259" key="7">
    <source>
        <dbReference type="Pfam" id="PF04542"/>
    </source>
</evidence>
<dbReference type="InterPro" id="IPR000943">
    <property type="entry name" value="RNA_pol_sigma70"/>
</dbReference>
<dbReference type="InterPro" id="IPR013325">
    <property type="entry name" value="RNA_pol_sigma_r2"/>
</dbReference>
<dbReference type="GO" id="GO:0006352">
    <property type="term" value="P:DNA-templated transcription initiation"/>
    <property type="evidence" value="ECO:0007669"/>
    <property type="project" value="InterPro"/>
</dbReference>
<dbReference type="InterPro" id="IPR007627">
    <property type="entry name" value="RNA_pol_sigma70_r2"/>
</dbReference>
<dbReference type="GO" id="GO:0016987">
    <property type="term" value="F:sigma factor activity"/>
    <property type="evidence" value="ECO:0007669"/>
    <property type="project" value="UniProtKB-KW"/>
</dbReference>
<sequence length="313" mass="35797">MSVSSPVADSPRAELRTRARNLHEQSISFIHNRKFARLSPEEARTAPDAMYQSDGDSGARSTASSRQRGNYWAELARSPLLTPEGEFHLFQKMNFLKYQASRLKSQLSKTRPRRNIVEQIEALLDEAEATRNEIARANLRLVVALARKFSHSSNEFEELLSDGNMILMNAVEKFDCSRGFRFSTYATHAVQRHFYRQMQRRQRRRSFEIATSSEVLVETSVDSPVEDELEQVAQHKVATTLISRLEDCLDERELYIMQRRFGLGEADDDSGQTLKTLAGEMGLSKERVRQLQIRAIEKVQDLAMSMNLTIAAH</sequence>
<dbReference type="InterPro" id="IPR014284">
    <property type="entry name" value="RNA_pol_sigma-70_dom"/>
</dbReference>
<feature type="domain" description="RNA polymerase sigma-70 region 2" evidence="7">
    <location>
        <begin position="135"/>
        <end position="204"/>
    </location>
</feature>
<feature type="coiled-coil region" evidence="5">
    <location>
        <begin position="113"/>
        <end position="140"/>
    </location>
</feature>
<dbReference type="SUPFAM" id="SSF88946">
    <property type="entry name" value="Sigma2 domain of RNA polymerase sigma factors"/>
    <property type="match status" value="1"/>
</dbReference>
<dbReference type="InterPro" id="IPR007630">
    <property type="entry name" value="RNA_pol_sigma70_r4"/>
</dbReference>
<evidence type="ECO:0000313" key="9">
    <source>
        <dbReference type="EMBL" id="QDU38933.1"/>
    </source>
</evidence>
<keyword evidence="4" id="KW-0804">Transcription</keyword>
<dbReference type="EMBL" id="CP036275">
    <property type="protein sequence ID" value="QDU38933.1"/>
    <property type="molecule type" value="Genomic_DNA"/>
</dbReference>
<proteinExistence type="predicted"/>
<evidence type="ECO:0000256" key="3">
    <source>
        <dbReference type="ARBA" id="ARBA00023125"/>
    </source>
</evidence>
<dbReference type="RefSeq" id="WP_145370168.1">
    <property type="nucleotide sequence ID" value="NZ_CP036275.1"/>
</dbReference>
<dbReference type="Pfam" id="PF04545">
    <property type="entry name" value="Sigma70_r4"/>
    <property type="match status" value="1"/>
</dbReference>
<dbReference type="PANTHER" id="PTHR30603">
    <property type="entry name" value="RNA POLYMERASE SIGMA FACTOR RPO"/>
    <property type="match status" value="1"/>
</dbReference>
<dbReference type="AlphaFoldDB" id="A0A517Z8Y7"/>
<gene>
    <name evidence="9" type="primary">sigB</name>
    <name evidence="9" type="ORF">Mal4_32650</name>
</gene>
<dbReference type="Gene3D" id="1.20.120.1810">
    <property type="match status" value="1"/>
</dbReference>
<keyword evidence="2" id="KW-0731">Sigma factor</keyword>
<dbReference type="Pfam" id="PF04542">
    <property type="entry name" value="Sigma70_r2"/>
    <property type="match status" value="1"/>
</dbReference>
<keyword evidence="10" id="KW-1185">Reference proteome</keyword>
<dbReference type="InterPro" id="IPR050239">
    <property type="entry name" value="Sigma-70_RNA_pol_init_factors"/>
</dbReference>
<evidence type="ECO:0000256" key="5">
    <source>
        <dbReference type="SAM" id="Coils"/>
    </source>
</evidence>
<keyword evidence="3" id="KW-0238">DNA-binding</keyword>
<evidence type="ECO:0000256" key="2">
    <source>
        <dbReference type="ARBA" id="ARBA00023082"/>
    </source>
</evidence>
<evidence type="ECO:0000256" key="4">
    <source>
        <dbReference type="ARBA" id="ARBA00023163"/>
    </source>
</evidence>
<protein>
    <submittedName>
        <fullName evidence="9">RNA polymerase sigma factor SigB</fullName>
    </submittedName>
</protein>
<dbReference type="InterPro" id="IPR036388">
    <property type="entry name" value="WH-like_DNA-bd_sf"/>
</dbReference>
<dbReference type="Proteomes" id="UP000320496">
    <property type="component" value="Chromosome"/>
</dbReference>
<dbReference type="KEGG" id="mri:Mal4_32650"/>
<dbReference type="OrthoDB" id="9780321at2"/>
<organism evidence="9 10">
    <name type="scientific">Maioricimonas rarisocia</name>
    <dbReference type="NCBI Taxonomy" id="2528026"/>
    <lineage>
        <taxon>Bacteria</taxon>
        <taxon>Pseudomonadati</taxon>
        <taxon>Planctomycetota</taxon>
        <taxon>Planctomycetia</taxon>
        <taxon>Planctomycetales</taxon>
        <taxon>Planctomycetaceae</taxon>
        <taxon>Maioricimonas</taxon>
    </lineage>
</organism>
<dbReference type="InterPro" id="IPR013324">
    <property type="entry name" value="RNA_pol_sigma_r3/r4-like"/>
</dbReference>
<evidence type="ECO:0000259" key="8">
    <source>
        <dbReference type="Pfam" id="PF04545"/>
    </source>
</evidence>
<feature type="region of interest" description="Disordered" evidence="6">
    <location>
        <begin position="41"/>
        <end position="65"/>
    </location>
</feature>
<accession>A0A517Z8Y7</accession>
<keyword evidence="1" id="KW-0805">Transcription regulation</keyword>
<dbReference type="PANTHER" id="PTHR30603:SF60">
    <property type="entry name" value="RNA POLYMERASE SIGMA FACTOR RPOD"/>
    <property type="match status" value="1"/>
</dbReference>
<keyword evidence="5" id="KW-0175">Coiled coil</keyword>
<dbReference type="SUPFAM" id="SSF88659">
    <property type="entry name" value="Sigma3 and sigma4 domains of RNA polymerase sigma factors"/>
    <property type="match status" value="1"/>
</dbReference>
<dbReference type="PRINTS" id="PR00046">
    <property type="entry name" value="SIGMA70FCT"/>
</dbReference>
<dbReference type="Gene3D" id="1.10.10.10">
    <property type="entry name" value="Winged helix-like DNA-binding domain superfamily/Winged helix DNA-binding domain"/>
    <property type="match status" value="1"/>
</dbReference>